<dbReference type="PANTHER" id="PTHR34978:SF3">
    <property type="entry name" value="SLR0241 PROTEIN"/>
    <property type="match status" value="1"/>
</dbReference>
<evidence type="ECO:0000259" key="3">
    <source>
        <dbReference type="Pfam" id="PF05569"/>
    </source>
</evidence>
<dbReference type="Pfam" id="PF05569">
    <property type="entry name" value="Peptidase_M56"/>
    <property type="match status" value="1"/>
</dbReference>
<sequence>MITYLIKSGLCLALVLLVYKVLLERERVYVFNRYYLLFGLCFSFIVPFIPMVSSVAIPLVENNSGLIIENTEALPLNMSPQEASNPISWTLYLVGLYAIGGLFFFSRFTSNIYKIFRKIAENTKAFYKKASLVLLKENVVPHTFLHYIFIDKEAHDSSTIANELYTHELAHVSQKHTLDIILIELIQIVFWFNPLLIYYKKAIQLNHEFLADDAVLKSNTQIPAYQQLLLDNASWNHNLYLASNLNFSVTKKRLQMMTKQTSRVRAWLVASLTIPIFMGALFLFSTKVVAKEATAELIETIKTQTIVQQEQEDPKDYYYKNVTFIFEDADGNKVKKKYTELTNKQKENLRQPPKTPVARRPTAKLLNDWKDKKGFAIWLDGKVIDNTEISNHDIVHYTGSRVAKNARSKRFPQLYQMRLYTTAGFEDFKREITNPLGKRAVIHSKEGSYKKPMGKKKVSAKKETKTVQQELAEINKLGINYVNEKSGPNEMEIPTKAEIVMKQNRKDIVVMINKNGDFLVNEDYVCKLNSLDKFVKLELAKILHKKSRTASIRYDNAISKDLVNKAVAILKSNKIYDITIITADSGEEIRLPPPPPVPKKPLVAEKEIEVPAPKKPVVVGKEVKVPASKKPMIKEVEIPDAPTVQETADVARMHRNIKGQKVETMMINGKKHYYVIKNDYKYIYNEKSQLVDKNGKLLPPPPPPPAKKKKKG</sequence>
<dbReference type="EMBL" id="JACGWS010000001">
    <property type="protein sequence ID" value="MBC8753201.1"/>
    <property type="molecule type" value="Genomic_DNA"/>
</dbReference>
<dbReference type="InterPro" id="IPR052173">
    <property type="entry name" value="Beta-lactam_resp_regulator"/>
</dbReference>
<feature type="transmembrane region" description="Helical" evidence="2">
    <location>
        <begin position="6"/>
        <end position="23"/>
    </location>
</feature>
<keyword evidence="2" id="KW-1133">Transmembrane helix</keyword>
<reference evidence="4 5" key="1">
    <citation type="submission" date="2020-07" db="EMBL/GenBank/DDBJ databases">
        <title>Description of Kordia aestuariivivens sp. nov., isolated from a tidal flat.</title>
        <authorList>
            <person name="Park S."/>
            <person name="Yoon J.-H."/>
        </authorList>
    </citation>
    <scope>NUCLEOTIDE SEQUENCE [LARGE SCALE GENOMIC DNA]</scope>
    <source>
        <strain evidence="4 5">YSTF-M3</strain>
    </source>
</reference>
<accession>A0ABR7Q474</accession>
<proteinExistence type="predicted"/>
<name>A0ABR7Q474_9FLAO</name>
<keyword evidence="2" id="KW-0812">Transmembrane</keyword>
<comment type="caution">
    <text evidence="4">The sequence shown here is derived from an EMBL/GenBank/DDBJ whole genome shotgun (WGS) entry which is preliminary data.</text>
</comment>
<feature type="transmembrane region" description="Helical" evidence="2">
    <location>
        <begin position="87"/>
        <end position="108"/>
    </location>
</feature>
<feature type="domain" description="Peptidase M56" evidence="3">
    <location>
        <begin position="166"/>
        <end position="256"/>
    </location>
</feature>
<keyword evidence="5" id="KW-1185">Reference proteome</keyword>
<evidence type="ECO:0000313" key="4">
    <source>
        <dbReference type="EMBL" id="MBC8753201.1"/>
    </source>
</evidence>
<dbReference type="PANTHER" id="PTHR34978">
    <property type="entry name" value="POSSIBLE SENSOR-TRANSDUCER PROTEIN BLAR"/>
    <property type="match status" value="1"/>
</dbReference>
<protein>
    <submittedName>
        <fullName evidence="4">M56 family metallopeptidase</fullName>
    </submittedName>
</protein>
<dbReference type="CDD" id="cd07341">
    <property type="entry name" value="M56_BlaR1_MecR1_like"/>
    <property type="match status" value="1"/>
</dbReference>
<evidence type="ECO:0000256" key="1">
    <source>
        <dbReference type="SAM" id="MobiDB-lite"/>
    </source>
</evidence>
<evidence type="ECO:0000313" key="5">
    <source>
        <dbReference type="Proteomes" id="UP000619238"/>
    </source>
</evidence>
<organism evidence="4 5">
    <name type="scientific">Kordia aestuariivivens</name>
    <dbReference type="NCBI Taxonomy" id="2759037"/>
    <lineage>
        <taxon>Bacteria</taxon>
        <taxon>Pseudomonadati</taxon>
        <taxon>Bacteroidota</taxon>
        <taxon>Flavobacteriia</taxon>
        <taxon>Flavobacteriales</taxon>
        <taxon>Flavobacteriaceae</taxon>
        <taxon>Kordia</taxon>
    </lineage>
</organism>
<evidence type="ECO:0000256" key="2">
    <source>
        <dbReference type="SAM" id="Phobius"/>
    </source>
</evidence>
<dbReference type="Proteomes" id="UP000619238">
    <property type="component" value="Unassembled WGS sequence"/>
</dbReference>
<dbReference type="InterPro" id="IPR008756">
    <property type="entry name" value="Peptidase_M56"/>
</dbReference>
<feature type="region of interest" description="Disordered" evidence="1">
    <location>
        <begin position="691"/>
        <end position="712"/>
    </location>
</feature>
<dbReference type="RefSeq" id="WP_187560243.1">
    <property type="nucleotide sequence ID" value="NZ_JACGWS010000001.1"/>
</dbReference>
<gene>
    <name evidence="4" type="ORF">H2O64_00870</name>
</gene>
<feature type="transmembrane region" description="Helical" evidence="2">
    <location>
        <begin position="35"/>
        <end position="57"/>
    </location>
</feature>
<keyword evidence="2" id="KW-0472">Membrane</keyword>
<feature type="transmembrane region" description="Helical" evidence="2">
    <location>
        <begin position="266"/>
        <end position="284"/>
    </location>
</feature>